<dbReference type="EMBL" id="MHLO01000016">
    <property type="protein sequence ID" value="OGZ12648.1"/>
    <property type="molecule type" value="Genomic_DNA"/>
</dbReference>
<evidence type="ECO:0000256" key="1">
    <source>
        <dbReference type="SAM" id="Phobius"/>
    </source>
</evidence>
<evidence type="ECO:0000313" key="2">
    <source>
        <dbReference type="EMBL" id="OGZ12648.1"/>
    </source>
</evidence>
<organism evidence="2 3">
    <name type="scientific">Candidatus Lloydbacteria bacterium RIFCSPHIGHO2_02_FULL_54_17</name>
    <dbReference type="NCBI Taxonomy" id="1798664"/>
    <lineage>
        <taxon>Bacteria</taxon>
        <taxon>Candidatus Lloydiibacteriota</taxon>
    </lineage>
</organism>
<evidence type="ECO:0000313" key="3">
    <source>
        <dbReference type="Proteomes" id="UP000178636"/>
    </source>
</evidence>
<gene>
    <name evidence="2" type="ORF">A3C93_06085</name>
</gene>
<reference evidence="2 3" key="1">
    <citation type="journal article" date="2016" name="Nat. Commun.">
        <title>Thousands of microbial genomes shed light on interconnected biogeochemical processes in an aquifer system.</title>
        <authorList>
            <person name="Anantharaman K."/>
            <person name="Brown C.T."/>
            <person name="Hug L.A."/>
            <person name="Sharon I."/>
            <person name="Castelle C.J."/>
            <person name="Probst A.J."/>
            <person name="Thomas B.C."/>
            <person name="Singh A."/>
            <person name="Wilkins M.J."/>
            <person name="Karaoz U."/>
            <person name="Brodie E.L."/>
            <person name="Williams K.H."/>
            <person name="Hubbard S.S."/>
            <person name="Banfield J.F."/>
        </authorList>
    </citation>
    <scope>NUCLEOTIDE SEQUENCE [LARGE SCALE GENOMIC DNA]</scope>
</reference>
<dbReference type="Proteomes" id="UP000178636">
    <property type="component" value="Unassembled WGS sequence"/>
</dbReference>
<sequence length="478" mass="52084">MSVMRGRGFEFSPLPRKSKWSFIVIGIILLLASGLGFISSRQSGSAPTSLNNGVETLQTQSSSTETRYLAFQVFIGAGDPTKPVGDSATLFAPPSKAVLSSFTDSLISTIGTTGNEHQKLAFIPGPISFDYTDADIRRLISDSFAIAEEKNIAVGFHVDDSMWWAKRTDLLKNPKNIEWTDWNGTVFPHRYVDWVMVALPPQMCYNSPEIVNAVSKEARDVIGPAIAQGIAHLKSINKEHLFAGVISGWETHLIDYSYYGKTVPAVATLMDQDKAPQVRIGYCALSNLGYSAENPPANFDTALDDVVRDFALLWAKELNGAGVPKEKIYTHIAYIDEKSMPPLDVIAKGLDISNPTYSALSRHSPFSAAFNDYSRPGFSTYPDKGIFDAIYRELANHPTIGWASSEGTNVIPGQSADSSGMSMETYLARMFNHGATLVNIFSWGMGGDALKSTNPFRIVTEGPEAIAAYQKFLSGGDS</sequence>
<keyword evidence="1" id="KW-0812">Transmembrane</keyword>
<keyword evidence="1" id="KW-0472">Membrane</keyword>
<evidence type="ECO:0008006" key="4">
    <source>
        <dbReference type="Google" id="ProtNLM"/>
    </source>
</evidence>
<dbReference type="STRING" id="1798664.A3C93_06085"/>
<proteinExistence type="predicted"/>
<keyword evidence="1" id="KW-1133">Transmembrane helix</keyword>
<comment type="caution">
    <text evidence="2">The sequence shown here is derived from an EMBL/GenBank/DDBJ whole genome shotgun (WGS) entry which is preliminary data.</text>
</comment>
<protein>
    <recommendedName>
        <fullName evidence="4">Glycoside hydrolase family 42 N-terminal domain-containing protein</fullName>
    </recommendedName>
</protein>
<feature type="transmembrane region" description="Helical" evidence="1">
    <location>
        <begin position="20"/>
        <end position="38"/>
    </location>
</feature>
<name>A0A1G2DIL4_9BACT</name>
<dbReference type="AlphaFoldDB" id="A0A1G2DIL4"/>
<accession>A0A1G2DIL4</accession>